<dbReference type="InterPro" id="IPR001789">
    <property type="entry name" value="Sig_transdc_resp-reg_receiver"/>
</dbReference>
<dbReference type="InterPro" id="IPR039420">
    <property type="entry name" value="WalR-like"/>
</dbReference>
<name>A0A8J6N165_9DELT</name>
<gene>
    <name evidence="8" type="ORF">H8E19_12870</name>
</gene>
<evidence type="ECO:0000256" key="1">
    <source>
        <dbReference type="ARBA" id="ARBA00022553"/>
    </source>
</evidence>
<dbReference type="GO" id="GO:0006355">
    <property type="term" value="P:regulation of DNA-templated transcription"/>
    <property type="evidence" value="ECO:0007669"/>
    <property type="project" value="InterPro"/>
</dbReference>
<evidence type="ECO:0000256" key="4">
    <source>
        <dbReference type="ARBA" id="ARBA00023163"/>
    </source>
</evidence>
<dbReference type="InterPro" id="IPR016032">
    <property type="entry name" value="Sig_transdc_resp-reg_C-effctor"/>
</dbReference>
<dbReference type="SMART" id="SM00448">
    <property type="entry name" value="REC"/>
    <property type="match status" value="1"/>
</dbReference>
<dbReference type="AlphaFoldDB" id="A0A8J6N165"/>
<keyword evidence="2" id="KW-0805">Transcription regulation</keyword>
<dbReference type="SMART" id="SM00421">
    <property type="entry name" value="HTH_LUXR"/>
    <property type="match status" value="1"/>
</dbReference>
<evidence type="ECO:0000259" key="6">
    <source>
        <dbReference type="PROSITE" id="PS50043"/>
    </source>
</evidence>
<keyword evidence="4" id="KW-0804">Transcription</keyword>
<dbReference type="PROSITE" id="PS50043">
    <property type="entry name" value="HTH_LUXR_2"/>
    <property type="match status" value="1"/>
</dbReference>
<feature type="domain" description="Response regulatory" evidence="7">
    <location>
        <begin position="5"/>
        <end position="121"/>
    </location>
</feature>
<evidence type="ECO:0000256" key="2">
    <source>
        <dbReference type="ARBA" id="ARBA00023015"/>
    </source>
</evidence>
<feature type="domain" description="HTH luxR-type" evidence="6">
    <location>
        <begin position="147"/>
        <end position="212"/>
    </location>
</feature>
<keyword evidence="3" id="KW-0238">DNA-binding</keyword>
<dbReference type="SUPFAM" id="SSF52172">
    <property type="entry name" value="CheY-like"/>
    <property type="match status" value="1"/>
</dbReference>
<evidence type="ECO:0000313" key="8">
    <source>
        <dbReference type="EMBL" id="MBC8178290.1"/>
    </source>
</evidence>
<dbReference type="Proteomes" id="UP000650524">
    <property type="component" value="Unassembled WGS sequence"/>
</dbReference>
<evidence type="ECO:0000313" key="9">
    <source>
        <dbReference type="Proteomes" id="UP000650524"/>
    </source>
</evidence>
<evidence type="ECO:0000259" key="7">
    <source>
        <dbReference type="PROSITE" id="PS50110"/>
    </source>
</evidence>
<feature type="modified residue" description="4-aspartylphosphate" evidence="5">
    <location>
        <position position="56"/>
    </location>
</feature>
<dbReference type="InterPro" id="IPR011006">
    <property type="entry name" value="CheY-like_superfamily"/>
</dbReference>
<organism evidence="8 9">
    <name type="scientific">Candidatus Desulfacyla euxinica</name>
    <dbReference type="NCBI Taxonomy" id="2841693"/>
    <lineage>
        <taxon>Bacteria</taxon>
        <taxon>Deltaproteobacteria</taxon>
        <taxon>Candidatus Desulfacyla</taxon>
    </lineage>
</organism>
<dbReference type="CDD" id="cd17535">
    <property type="entry name" value="REC_NarL-like"/>
    <property type="match status" value="1"/>
</dbReference>
<dbReference type="Pfam" id="PF00072">
    <property type="entry name" value="Response_reg"/>
    <property type="match status" value="1"/>
</dbReference>
<dbReference type="Gene3D" id="3.40.50.2300">
    <property type="match status" value="1"/>
</dbReference>
<evidence type="ECO:0000256" key="5">
    <source>
        <dbReference type="PROSITE-ProRule" id="PRU00169"/>
    </source>
</evidence>
<protein>
    <submittedName>
        <fullName evidence="8">Response regulator transcription factor</fullName>
    </submittedName>
</protein>
<dbReference type="Pfam" id="PF00196">
    <property type="entry name" value="GerE"/>
    <property type="match status" value="1"/>
</dbReference>
<accession>A0A8J6N165</accession>
<dbReference type="SUPFAM" id="SSF46894">
    <property type="entry name" value="C-terminal effector domain of the bipartite response regulators"/>
    <property type="match status" value="1"/>
</dbReference>
<dbReference type="PRINTS" id="PR00038">
    <property type="entry name" value="HTHLUXR"/>
</dbReference>
<dbReference type="CDD" id="cd06170">
    <property type="entry name" value="LuxR_C_like"/>
    <property type="match status" value="1"/>
</dbReference>
<dbReference type="GO" id="GO:0000160">
    <property type="term" value="P:phosphorelay signal transduction system"/>
    <property type="evidence" value="ECO:0007669"/>
    <property type="project" value="InterPro"/>
</dbReference>
<sequence length="218" mass="24710">MKSYHILLADDHVMFRQGIKKIIEESNNLKIVGEVGNGLELLEFLKNHPVDMVILDISMPDMRGIEATREAKIIRPDIKVLILTMHKNTEYLQHSIKAGADGYLIKEESDTELVTAINKVLQGDRYISHALSLELADDFLRKGRKDFKQPFDGLTIREREVLKLIAEGKSSRGIAELLFISPRTAEHHRANIRKKLNLQSTADLTKHAIKMGYTGINS</sequence>
<dbReference type="PANTHER" id="PTHR43214">
    <property type="entry name" value="TWO-COMPONENT RESPONSE REGULATOR"/>
    <property type="match status" value="1"/>
</dbReference>
<dbReference type="InterPro" id="IPR058245">
    <property type="entry name" value="NreC/VraR/RcsB-like_REC"/>
</dbReference>
<dbReference type="GO" id="GO:0003677">
    <property type="term" value="F:DNA binding"/>
    <property type="evidence" value="ECO:0007669"/>
    <property type="project" value="UniProtKB-KW"/>
</dbReference>
<keyword evidence="1 5" id="KW-0597">Phosphoprotein</keyword>
<dbReference type="InterPro" id="IPR000792">
    <property type="entry name" value="Tscrpt_reg_LuxR_C"/>
</dbReference>
<dbReference type="PROSITE" id="PS50110">
    <property type="entry name" value="RESPONSE_REGULATORY"/>
    <property type="match status" value="1"/>
</dbReference>
<comment type="caution">
    <text evidence="8">The sequence shown here is derived from an EMBL/GenBank/DDBJ whole genome shotgun (WGS) entry which is preliminary data.</text>
</comment>
<evidence type="ECO:0000256" key="3">
    <source>
        <dbReference type="ARBA" id="ARBA00023125"/>
    </source>
</evidence>
<dbReference type="EMBL" id="JACNJD010000269">
    <property type="protein sequence ID" value="MBC8178290.1"/>
    <property type="molecule type" value="Genomic_DNA"/>
</dbReference>
<reference evidence="8 9" key="1">
    <citation type="submission" date="2020-08" db="EMBL/GenBank/DDBJ databases">
        <title>Bridging the membrane lipid divide: bacteria of the FCB group superphylum have the potential to synthesize archaeal ether lipids.</title>
        <authorList>
            <person name="Villanueva L."/>
            <person name="Von Meijenfeldt F.A.B."/>
            <person name="Westbye A.B."/>
            <person name="Yadav S."/>
            <person name="Hopmans E.C."/>
            <person name="Dutilh B.E."/>
            <person name="Sinninghe Damste J.S."/>
        </authorList>
    </citation>
    <scope>NUCLEOTIDE SEQUENCE [LARGE SCALE GENOMIC DNA]</scope>
    <source>
        <strain evidence="8">NIOZ-UU27</strain>
    </source>
</reference>
<proteinExistence type="predicted"/>
<dbReference type="PANTHER" id="PTHR43214:SF41">
    <property type="entry name" value="NITRATE_NITRITE RESPONSE REGULATOR PROTEIN NARP"/>
    <property type="match status" value="1"/>
</dbReference>